<dbReference type="CDD" id="cd00608">
    <property type="entry name" value="GalT"/>
    <property type="match status" value="1"/>
</dbReference>
<evidence type="ECO:0000256" key="3">
    <source>
        <dbReference type="ARBA" id="ARBA00004947"/>
    </source>
</evidence>
<comment type="cofactor">
    <cofactor evidence="2">
        <name>Zn(2+)</name>
        <dbReference type="ChEBI" id="CHEBI:29105"/>
    </cofactor>
</comment>
<dbReference type="AlphaFoldDB" id="A0A381Y6E0"/>
<proteinExistence type="inferred from homology"/>
<dbReference type="PANTHER" id="PTHR11943:SF1">
    <property type="entry name" value="GALACTOSE-1-PHOSPHATE URIDYLYLTRANSFERASE"/>
    <property type="match status" value="1"/>
</dbReference>
<feature type="domain" description="Galactose-1-phosphate uridyl transferase N-terminal" evidence="13">
    <location>
        <begin position="7"/>
        <end position="177"/>
    </location>
</feature>
<dbReference type="EMBL" id="UINC01017419">
    <property type="protein sequence ID" value="SVA72191.1"/>
    <property type="molecule type" value="Genomic_DNA"/>
</dbReference>
<dbReference type="InterPro" id="IPR036265">
    <property type="entry name" value="HIT-like_sf"/>
</dbReference>
<keyword evidence="6" id="KW-0808">Transferase</keyword>
<dbReference type="NCBIfam" id="TIGR00209">
    <property type="entry name" value="galT_1"/>
    <property type="match status" value="1"/>
</dbReference>
<dbReference type="InterPro" id="IPR005850">
    <property type="entry name" value="GalP_Utransf_C"/>
</dbReference>
<keyword evidence="11" id="KW-0119">Carbohydrate metabolism</keyword>
<reference evidence="15" key="1">
    <citation type="submission" date="2018-05" db="EMBL/GenBank/DDBJ databases">
        <authorList>
            <person name="Lanie J.A."/>
            <person name="Ng W.-L."/>
            <person name="Kazmierczak K.M."/>
            <person name="Andrzejewski T.M."/>
            <person name="Davidsen T.M."/>
            <person name="Wayne K.J."/>
            <person name="Tettelin H."/>
            <person name="Glass J.I."/>
            <person name="Rusch D."/>
            <person name="Podicherti R."/>
            <person name="Tsui H.-C.T."/>
            <person name="Winkler M.E."/>
        </authorList>
    </citation>
    <scope>NUCLEOTIDE SEQUENCE</scope>
</reference>
<dbReference type="GO" id="GO:0005737">
    <property type="term" value="C:cytoplasm"/>
    <property type="evidence" value="ECO:0007669"/>
    <property type="project" value="TreeGrafter"/>
</dbReference>
<protein>
    <recommendedName>
        <fullName evidence="12">UDP-glucose--hexose-1-phosphate uridylyltransferase</fullName>
        <ecNumber evidence="5">2.7.7.12</ecNumber>
    </recommendedName>
    <alternativeName>
        <fullName evidence="12">UDP-glucose--hexose-1-phosphate uridylyltransferase</fullName>
    </alternativeName>
</protein>
<dbReference type="GO" id="GO:0008270">
    <property type="term" value="F:zinc ion binding"/>
    <property type="evidence" value="ECO:0007669"/>
    <property type="project" value="InterPro"/>
</dbReference>
<evidence type="ECO:0000256" key="12">
    <source>
        <dbReference type="ARBA" id="ARBA00030549"/>
    </source>
</evidence>
<evidence type="ECO:0000256" key="5">
    <source>
        <dbReference type="ARBA" id="ARBA00012384"/>
    </source>
</evidence>
<dbReference type="InterPro" id="IPR001937">
    <property type="entry name" value="GalP_UDPtransf1"/>
</dbReference>
<name>A0A381Y6E0_9ZZZZ</name>
<evidence type="ECO:0000259" key="13">
    <source>
        <dbReference type="Pfam" id="PF01087"/>
    </source>
</evidence>
<keyword evidence="9" id="KW-0862">Zinc</keyword>
<evidence type="ECO:0000256" key="8">
    <source>
        <dbReference type="ARBA" id="ARBA00022723"/>
    </source>
</evidence>
<evidence type="ECO:0000256" key="6">
    <source>
        <dbReference type="ARBA" id="ARBA00022679"/>
    </source>
</evidence>
<dbReference type="Pfam" id="PF01087">
    <property type="entry name" value="GalP_UDP_transf"/>
    <property type="match status" value="1"/>
</dbReference>
<dbReference type="Gene3D" id="3.30.428.10">
    <property type="entry name" value="HIT-like"/>
    <property type="match status" value="2"/>
</dbReference>
<evidence type="ECO:0000256" key="7">
    <source>
        <dbReference type="ARBA" id="ARBA00022695"/>
    </source>
</evidence>
<organism evidence="15">
    <name type="scientific">marine metagenome</name>
    <dbReference type="NCBI Taxonomy" id="408172"/>
    <lineage>
        <taxon>unclassified sequences</taxon>
        <taxon>metagenomes</taxon>
        <taxon>ecological metagenomes</taxon>
    </lineage>
</organism>
<dbReference type="UniPathway" id="UPA00214"/>
<evidence type="ECO:0000259" key="14">
    <source>
        <dbReference type="Pfam" id="PF02744"/>
    </source>
</evidence>
<dbReference type="GO" id="GO:0008108">
    <property type="term" value="F:UDP-glucose:hexose-1-phosphate uridylyltransferase activity"/>
    <property type="evidence" value="ECO:0007669"/>
    <property type="project" value="UniProtKB-EC"/>
</dbReference>
<dbReference type="GO" id="GO:0033499">
    <property type="term" value="P:galactose catabolic process via UDP-galactose, Leloir pathway"/>
    <property type="evidence" value="ECO:0007669"/>
    <property type="project" value="TreeGrafter"/>
</dbReference>
<keyword evidence="8" id="KW-0479">Metal-binding</keyword>
<dbReference type="FunFam" id="3.30.428.10:FF:000001">
    <property type="entry name" value="Galactose-1-phosphate uridylyltransferase"/>
    <property type="match status" value="1"/>
</dbReference>
<keyword evidence="10" id="KW-0299">Galactose metabolism</keyword>
<dbReference type="InterPro" id="IPR005849">
    <property type="entry name" value="GalP_Utransf_N"/>
</dbReference>
<accession>A0A381Y6E0</accession>
<sequence>MPNFHDSPHRRYNPLTGEWVLISPHRMMRPWQGQMEKKSNRELPEYDPNCYLCPGNERNGGIKNPDYTGTFVFTNDFAALLEDPIKSIDKEIKNAKLFLSKEVSGICRVICFSPNHRQSLPEMETSEILEVVKTWIDQTIELGKTYRWVQIFENKGEVMGCSNPHPHGQVWATNSLPTEAEKEERSQKQFYKKHGEPLLYHYAQSEIQSGVRVIEHNSSWLAIVPYWATWPYEILLLPQRSVQRISNLNSKEQEDLSEILKLILIRYDNIFETSFPYTMGWHSAPMKEELPHWQLHAHFYPPLLRSSNVKKFMVGYEMLAEAQRDITPEKAAERLREQSVLHYKKSL</sequence>
<dbReference type="PIRSF" id="PIRSF000808">
    <property type="entry name" value="GalT"/>
    <property type="match status" value="1"/>
</dbReference>
<dbReference type="FunFam" id="3.30.428.10:FF:000002">
    <property type="entry name" value="Galactose-1-phosphate uridylyltransferase"/>
    <property type="match status" value="1"/>
</dbReference>
<evidence type="ECO:0000256" key="1">
    <source>
        <dbReference type="ARBA" id="ARBA00001107"/>
    </source>
</evidence>
<evidence type="ECO:0000256" key="10">
    <source>
        <dbReference type="ARBA" id="ARBA00023144"/>
    </source>
</evidence>
<dbReference type="Pfam" id="PF02744">
    <property type="entry name" value="GalP_UDP_tr_C"/>
    <property type="match status" value="1"/>
</dbReference>
<comment type="pathway">
    <text evidence="3">Carbohydrate metabolism; galactose metabolism.</text>
</comment>
<dbReference type="SUPFAM" id="SSF54197">
    <property type="entry name" value="HIT-like"/>
    <property type="match status" value="2"/>
</dbReference>
<dbReference type="PROSITE" id="PS00117">
    <property type="entry name" value="GAL_P_UDP_TRANSF_I"/>
    <property type="match status" value="1"/>
</dbReference>
<dbReference type="InterPro" id="IPR019779">
    <property type="entry name" value="GalP_UDPtransf1_His-AS"/>
</dbReference>
<comment type="catalytic activity">
    <reaction evidence="1">
        <text>alpha-D-galactose 1-phosphate + UDP-alpha-D-glucose = alpha-D-glucose 1-phosphate + UDP-alpha-D-galactose</text>
        <dbReference type="Rhea" id="RHEA:13989"/>
        <dbReference type="ChEBI" id="CHEBI:58336"/>
        <dbReference type="ChEBI" id="CHEBI:58601"/>
        <dbReference type="ChEBI" id="CHEBI:58885"/>
        <dbReference type="ChEBI" id="CHEBI:66914"/>
        <dbReference type="EC" id="2.7.7.12"/>
    </reaction>
</comment>
<dbReference type="PANTHER" id="PTHR11943">
    <property type="entry name" value="GALACTOSE-1-PHOSPHATE URIDYLYLTRANSFERASE"/>
    <property type="match status" value="1"/>
</dbReference>
<feature type="domain" description="Galactose-1-phosphate uridyl transferase C-terminal" evidence="14">
    <location>
        <begin position="184"/>
        <end position="346"/>
    </location>
</feature>
<dbReference type="NCBIfam" id="NF008724">
    <property type="entry name" value="PRK11720.1"/>
    <property type="match status" value="1"/>
</dbReference>
<dbReference type="EC" id="2.7.7.12" evidence="5"/>
<keyword evidence="7" id="KW-0548">Nucleotidyltransferase</keyword>
<evidence type="ECO:0000256" key="2">
    <source>
        <dbReference type="ARBA" id="ARBA00001947"/>
    </source>
</evidence>
<comment type="similarity">
    <text evidence="4">Belongs to the galactose-1-phosphate uridylyltransferase type 1 family.</text>
</comment>
<evidence type="ECO:0000256" key="11">
    <source>
        <dbReference type="ARBA" id="ARBA00023277"/>
    </source>
</evidence>
<gene>
    <name evidence="15" type="ORF">METZ01_LOCUS125045</name>
</gene>
<evidence type="ECO:0000313" key="15">
    <source>
        <dbReference type="EMBL" id="SVA72191.1"/>
    </source>
</evidence>
<evidence type="ECO:0000256" key="4">
    <source>
        <dbReference type="ARBA" id="ARBA00010951"/>
    </source>
</evidence>
<evidence type="ECO:0000256" key="9">
    <source>
        <dbReference type="ARBA" id="ARBA00022833"/>
    </source>
</evidence>